<dbReference type="RefSeq" id="WP_180280694.1">
    <property type="nucleotide sequence ID" value="NZ_JABFDB010000001.1"/>
</dbReference>
<comment type="caution">
    <text evidence="2">The sequence shown here is derived from an EMBL/GenBank/DDBJ whole genome shotgun (WGS) entry which is preliminary data.</text>
</comment>
<evidence type="ECO:0000313" key="2">
    <source>
        <dbReference type="EMBL" id="NYZ19006.1"/>
    </source>
</evidence>
<feature type="transmembrane region" description="Helical" evidence="1">
    <location>
        <begin position="47"/>
        <end position="64"/>
    </location>
</feature>
<reference evidence="2 3" key="1">
    <citation type="submission" date="2020-05" db="EMBL/GenBank/DDBJ databases">
        <title>Azospirillum oleiclasticum sp. nov, a nitrogen-fixing and heavy crude oil-emulsifying bacterium isolated from the crude oil of Yumen Oilfield.</title>
        <authorList>
            <person name="Wu D."/>
            <person name="Cai M."/>
            <person name="Zhang X."/>
        </authorList>
    </citation>
    <scope>NUCLEOTIDE SEQUENCE [LARGE SCALE GENOMIC DNA]</scope>
    <source>
        <strain evidence="2 3">ROY-1-1-2</strain>
    </source>
</reference>
<dbReference type="Proteomes" id="UP000584642">
    <property type="component" value="Unassembled WGS sequence"/>
</dbReference>
<sequence length="156" mass="15497">MRRRDRRAPGRLVSGRLALGAAVLGAGLAMSAGPARAQQSEVITPFFVAMLAGPISDGASVILVKKRPNFVSMETPLIACISGFGAGALAAALPAMATAVASGGLLAPVSAAYVGSYGTYGCIVSGVGGVVGVATAVVMEMIDGKPHSPYVEIIGP</sequence>
<keyword evidence="1" id="KW-1133">Transmembrane helix</keyword>
<evidence type="ECO:0000313" key="3">
    <source>
        <dbReference type="Proteomes" id="UP000584642"/>
    </source>
</evidence>
<feature type="transmembrane region" description="Helical" evidence="1">
    <location>
        <begin position="117"/>
        <end position="139"/>
    </location>
</feature>
<dbReference type="EMBL" id="JABFDB010000001">
    <property type="protein sequence ID" value="NYZ19006.1"/>
    <property type="molecule type" value="Genomic_DNA"/>
</dbReference>
<keyword evidence="3" id="KW-1185">Reference proteome</keyword>
<keyword evidence="1" id="KW-0472">Membrane</keyword>
<evidence type="ECO:0000256" key="1">
    <source>
        <dbReference type="SAM" id="Phobius"/>
    </source>
</evidence>
<feature type="transmembrane region" description="Helical" evidence="1">
    <location>
        <begin position="76"/>
        <end position="97"/>
    </location>
</feature>
<proteinExistence type="predicted"/>
<organism evidence="2 3">
    <name type="scientific">Azospirillum oleiclasticum</name>
    <dbReference type="NCBI Taxonomy" id="2735135"/>
    <lineage>
        <taxon>Bacteria</taxon>
        <taxon>Pseudomonadati</taxon>
        <taxon>Pseudomonadota</taxon>
        <taxon>Alphaproteobacteria</taxon>
        <taxon>Rhodospirillales</taxon>
        <taxon>Azospirillaceae</taxon>
        <taxon>Azospirillum</taxon>
    </lineage>
</organism>
<protein>
    <submittedName>
        <fullName evidence="2">Uncharacterized protein</fullName>
    </submittedName>
</protein>
<keyword evidence="1" id="KW-0812">Transmembrane</keyword>
<gene>
    <name evidence="2" type="ORF">HND93_04725</name>
</gene>
<name>A0ABX2T4B1_9PROT</name>
<accession>A0ABX2T4B1</accession>